<gene>
    <name evidence="1" type="ORF">LOK49_LG08G00465</name>
</gene>
<reference evidence="1 2" key="1">
    <citation type="journal article" date="2022" name="Plant J.">
        <title>Chromosome-level genome of Camellia lanceoleosa provides a valuable resource for understanding genome evolution and self-incompatibility.</title>
        <authorList>
            <person name="Gong W."/>
            <person name="Xiao S."/>
            <person name="Wang L."/>
            <person name="Liao Z."/>
            <person name="Chang Y."/>
            <person name="Mo W."/>
            <person name="Hu G."/>
            <person name="Li W."/>
            <person name="Zhao G."/>
            <person name="Zhu H."/>
            <person name="Hu X."/>
            <person name="Ji K."/>
            <person name="Xiang X."/>
            <person name="Song Q."/>
            <person name="Yuan D."/>
            <person name="Jin S."/>
            <person name="Zhang L."/>
        </authorList>
    </citation>
    <scope>NUCLEOTIDE SEQUENCE [LARGE SCALE GENOMIC DNA]</scope>
    <source>
        <strain evidence="1">SQ_2022a</strain>
    </source>
</reference>
<accession>A0ACC0GXH2</accession>
<name>A0ACC0GXH2_9ERIC</name>
<keyword evidence="2" id="KW-1185">Reference proteome</keyword>
<evidence type="ECO:0000313" key="1">
    <source>
        <dbReference type="EMBL" id="KAI8005525.1"/>
    </source>
</evidence>
<organism evidence="1 2">
    <name type="scientific">Camellia lanceoleosa</name>
    <dbReference type="NCBI Taxonomy" id="1840588"/>
    <lineage>
        <taxon>Eukaryota</taxon>
        <taxon>Viridiplantae</taxon>
        <taxon>Streptophyta</taxon>
        <taxon>Embryophyta</taxon>
        <taxon>Tracheophyta</taxon>
        <taxon>Spermatophyta</taxon>
        <taxon>Magnoliopsida</taxon>
        <taxon>eudicotyledons</taxon>
        <taxon>Gunneridae</taxon>
        <taxon>Pentapetalae</taxon>
        <taxon>asterids</taxon>
        <taxon>Ericales</taxon>
        <taxon>Theaceae</taxon>
        <taxon>Camellia</taxon>
    </lineage>
</organism>
<protein>
    <submittedName>
        <fullName evidence="1">Uncharacterized protein</fullName>
    </submittedName>
</protein>
<dbReference type="EMBL" id="CM045766">
    <property type="protein sequence ID" value="KAI8005525.1"/>
    <property type="molecule type" value="Genomic_DNA"/>
</dbReference>
<dbReference type="Proteomes" id="UP001060215">
    <property type="component" value="Chromosome 9"/>
</dbReference>
<evidence type="ECO:0000313" key="2">
    <source>
        <dbReference type="Proteomes" id="UP001060215"/>
    </source>
</evidence>
<proteinExistence type="predicted"/>
<sequence length="106" mass="12224">MLNKFSPYLYALIILQMSSSHFLNLLWFKLLICIASIIIQSRVLFKCLKCAFINFIELASLTIPAILERKFNLMCVCRWRLVVGLATFRPTQGLKMRCYVTVSAVT</sequence>
<comment type="caution">
    <text evidence="1">The sequence shown here is derived from an EMBL/GenBank/DDBJ whole genome shotgun (WGS) entry which is preliminary data.</text>
</comment>